<dbReference type="InterPro" id="IPR012795">
    <property type="entry name" value="tRNA_Ile_lys_synt_N"/>
</dbReference>
<dbReference type="EMBL" id="PRDL01000001">
    <property type="protein sequence ID" value="MBE8718006.1"/>
    <property type="molecule type" value="Genomic_DNA"/>
</dbReference>
<comment type="domain">
    <text evidence="8">The N-terminal region contains the highly conserved SGGXDS motif, predicted to be a P-loop motif involved in ATP binding.</text>
</comment>
<comment type="similarity">
    <text evidence="8">Belongs to the tRNA(Ile)-lysidine synthase family.</text>
</comment>
<gene>
    <name evidence="8 10" type="primary">tilS</name>
    <name evidence="10" type="ORF">C4F51_12500</name>
</gene>
<reference evidence="10" key="1">
    <citation type="submission" date="2018-07" db="EMBL/GenBank/DDBJ databases">
        <title>Genome assembly of strain Ka43.</title>
        <authorList>
            <person name="Kukolya J."/>
            <person name="Nagy I."/>
            <person name="Horvath B."/>
            <person name="Toth A."/>
        </authorList>
    </citation>
    <scope>NUCLEOTIDE SEQUENCE</scope>
    <source>
        <strain evidence="10">KB43</strain>
    </source>
</reference>
<evidence type="ECO:0000256" key="1">
    <source>
        <dbReference type="ARBA" id="ARBA00004496"/>
    </source>
</evidence>
<evidence type="ECO:0000256" key="6">
    <source>
        <dbReference type="ARBA" id="ARBA00022840"/>
    </source>
</evidence>
<proteinExistence type="inferred from homology"/>
<dbReference type="GO" id="GO:0005524">
    <property type="term" value="F:ATP binding"/>
    <property type="evidence" value="ECO:0007669"/>
    <property type="project" value="UniProtKB-UniRule"/>
</dbReference>
<dbReference type="EC" id="6.3.4.19" evidence="8"/>
<dbReference type="Gene3D" id="1.20.59.20">
    <property type="match status" value="1"/>
</dbReference>
<comment type="catalytic activity">
    <reaction evidence="7 8">
        <text>cytidine(34) in tRNA(Ile2) + L-lysine + ATP = lysidine(34) in tRNA(Ile2) + AMP + diphosphate + H(+)</text>
        <dbReference type="Rhea" id="RHEA:43744"/>
        <dbReference type="Rhea" id="RHEA-COMP:10625"/>
        <dbReference type="Rhea" id="RHEA-COMP:10670"/>
        <dbReference type="ChEBI" id="CHEBI:15378"/>
        <dbReference type="ChEBI" id="CHEBI:30616"/>
        <dbReference type="ChEBI" id="CHEBI:32551"/>
        <dbReference type="ChEBI" id="CHEBI:33019"/>
        <dbReference type="ChEBI" id="CHEBI:82748"/>
        <dbReference type="ChEBI" id="CHEBI:83665"/>
        <dbReference type="ChEBI" id="CHEBI:456215"/>
        <dbReference type="EC" id="6.3.4.19"/>
    </reaction>
</comment>
<feature type="binding site" evidence="8">
    <location>
        <begin position="33"/>
        <end position="38"/>
    </location>
    <ligand>
        <name>ATP</name>
        <dbReference type="ChEBI" id="CHEBI:30616"/>
    </ligand>
</feature>
<dbReference type="HAMAP" id="MF_01161">
    <property type="entry name" value="tRNA_Ile_lys_synt"/>
    <property type="match status" value="1"/>
</dbReference>
<evidence type="ECO:0000256" key="7">
    <source>
        <dbReference type="ARBA" id="ARBA00048539"/>
    </source>
</evidence>
<keyword evidence="5 8" id="KW-0547">Nucleotide-binding</keyword>
<dbReference type="PANTHER" id="PTHR43033">
    <property type="entry name" value="TRNA(ILE)-LYSIDINE SYNTHASE-RELATED"/>
    <property type="match status" value="1"/>
</dbReference>
<dbReference type="Proteomes" id="UP000652567">
    <property type="component" value="Unassembled WGS sequence"/>
</dbReference>
<evidence type="ECO:0000256" key="5">
    <source>
        <dbReference type="ARBA" id="ARBA00022741"/>
    </source>
</evidence>
<comment type="subcellular location">
    <subcellularLocation>
        <location evidence="1 8">Cytoplasm</location>
    </subcellularLocation>
</comment>
<dbReference type="GO" id="GO:0032267">
    <property type="term" value="F:tRNA(Ile)-lysidine synthase activity"/>
    <property type="evidence" value="ECO:0007669"/>
    <property type="project" value="UniProtKB-EC"/>
</dbReference>
<dbReference type="AlphaFoldDB" id="A0A928V3B5"/>
<evidence type="ECO:0000313" key="10">
    <source>
        <dbReference type="EMBL" id="MBE8718006.1"/>
    </source>
</evidence>
<dbReference type="InterPro" id="IPR012094">
    <property type="entry name" value="tRNA_Ile_lys_synt"/>
</dbReference>
<dbReference type="PANTHER" id="PTHR43033:SF1">
    <property type="entry name" value="TRNA(ILE)-LYSIDINE SYNTHASE-RELATED"/>
    <property type="match status" value="1"/>
</dbReference>
<evidence type="ECO:0000256" key="3">
    <source>
        <dbReference type="ARBA" id="ARBA00022598"/>
    </source>
</evidence>
<dbReference type="InterPro" id="IPR015262">
    <property type="entry name" value="tRNA_Ile_lys_synt_subst-bd"/>
</dbReference>
<dbReference type="SUPFAM" id="SSF52402">
    <property type="entry name" value="Adenine nucleotide alpha hydrolases-like"/>
    <property type="match status" value="1"/>
</dbReference>
<dbReference type="NCBIfam" id="TIGR02432">
    <property type="entry name" value="lysidine_TilS_N"/>
    <property type="match status" value="1"/>
</dbReference>
<dbReference type="Gene3D" id="3.40.50.620">
    <property type="entry name" value="HUPs"/>
    <property type="match status" value="1"/>
</dbReference>
<comment type="caution">
    <text evidence="10">The sequence shown here is derived from an EMBL/GenBank/DDBJ whole genome shotgun (WGS) entry which is preliminary data.</text>
</comment>
<name>A0A928V3B5_9GAMM</name>
<keyword evidence="3 8" id="KW-0436">Ligase</keyword>
<organism evidence="10 11">
    <name type="scientific">Cellvibrio polysaccharolyticus</name>
    <dbReference type="NCBI Taxonomy" id="2082724"/>
    <lineage>
        <taxon>Bacteria</taxon>
        <taxon>Pseudomonadati</taxon>
        <taxon>Pseudomonadota</taxon>
        <taxon>Gammaproteobacteria</taxon>
        <taxon>Cellvibrionales</taxon>
        <taxon>Cellvibrionaceae</taxon>
        <taxon>Cellvibrio</taxon>
    </lineage>
</organism>
<keyword evidence="6 8" id="KW-0067">ATP-binding</keyword>
<dbReference type="Pfam" id="PF01171">
    <property type="entry name" value="ATP_bind_3"/>
    <property type="match status" value="1"/>
</dbReference>
<dbReference type="GO" id="GO:0006400">
    <property type="term" value="P:tRNA modification"/>
    <property type="evidence" value="ECO:0007669"/>
    <property type="project" value="UniProtKB-UniRule"/>
</dbReference>
<evidence type="ECO:0000256" key="2">
    <source>
        <dbReference type="ARBA" id="ARBA00022490"/>
    </source>
</evidence>
<protein>
    <recommendedName>
        <fullName evidence="8">tRNA(Ile)-lysidine synthase</fullName>
        <ecNumber evidence="8">6.3.4.19</ecNumber>
    </recommendedName>
    <alternativeName>
        <fullName evidence="8">tRNA(Ile)-2-lysyl-cytidine synthase</fullName>
    </alternativeName>
    <alternativeName>
        <fullName evidence="8">tRNA(Ile)-lysidine synthetase</fullName>
    </alternativeName>
</protein>
<dbReference type="Pfam" id="PF09179">
    <property type="entry name" value="TilS"/>
    <property type="match status" value="1"/>
</dbReference>
<evidence type="ECO:0000256" key="4">
    <source>
        <dbReference type="ARBA" id="ARBA00022694"/>
    </source>
</evidence>
<dbReference type="GO" id="GO:0005737">
    <property type="term" value="C:cytoplasm"/>
    <property type="evidence" value="ECO:0007669"/>
    <property type="project" value="UniProtKB-SubCell"/>
</dbReference>
<dbReference type="NCBIfam" id="TIGR02433">
    <property type="entry name" value="lysidine_TilS_C"/>
    <property type="match status" value="1"/>
</dbReference>
<sequence>MLMSEKNNRFGPDALRRCLPQDKPGGRYLVAFSGGLDSRCLLDALLKSAPAYEVVAIHVHHGLSANADVWSRHCAAVCHQAGVRFIEEKVRVINTGKGIEDAAREARYAAFARHMETGDHLLMAHHADDQAETLLLRLLRGTGAKGLEGMSQQRAFSSGIIWRPLLGFSRAALEIYAGQQALHWVEDESNADSRYDRNFLRNNIFPLLNERWPDFALRWQQTATHVAETNQLADLAVQQVFPSLQPRPEKSGASINVSVLQQYALAERNALLRYWSELLGLDAPGAQPLAILHQHLQQAQPDHNFELCWGGAVLKRFQQRLYLYSNDAWQNLQVITPGQESTWDLSLASHHQIPVFAGMQLCFEAVNAAGADGCLAARYPHIRIDRRQGGERSHPHYRAHSQTLKKLLQASDIEPWWRDQIPLLFSEDGQLLAVGDLWVEKSAMAAIGEPGWRIFWRETANSV</sequence>
<dbReference type="InterPro" id="IPR012796">
    <property type="entry name" value="Lysidine-tRNA-synth_C"/>
</dbReference>
<comment type="function">
    <text evidence="8">Ligates lysine onto the cytidine present at position 34 of the AUA codon-specific tRNA(Ile) that contains the anticodon CAU, in an ATP-dependent manner. Cytidine is converted to lysidine, thus changing the amino acid specificity of the tRNA from methionine to isoleucine.</text>
</comment>
<evidence type="ECO:0000313" key="11">
    <source>
        <dbReference type="Proteomes" id="UP000652567"/>
    </source>
</evidence>
<accession>A0A928V3B5</accession>
<dbReference type="SMART" id="SM00977">
    <property type="entry name" value="TilS_C"/>
    <property type="match status" value="1"/>
</dbReference>
<keyword evidence="2 8" id="KW-0963">Cytoplasm</keyword>
<dbReference type="CDD" id="cd01992">
    <property type="entry name" value="TilS_N"/>
    <property type="match status" value="1"/>
</dbReference>
<evidence type="ECO:0000256" key="8">
    <source>
        <dbReference type="HAMAP-Rule" id="MF_01161"/>
    </source>
</evidence>
<dbReference type="InterPro" id="IPR011063">
    <property type="entry name" value="TilS/TtcA_N"/>
</dbReference>
<dbReference type="Pfam" id="PF11734">
    <property type="entry name" value="TilS_C"/>
    <property type="match status" value="1"/>
</dbReference>
<feature type="domain" description="Lysidine-tRNA(Ile) synthetase C-terminal" evidence="9">
    <location>
        <begin position="382"/>
        <end position="456"/>
    </location>
</feature>
<dbReference type="SUPFAM" id="SSF56037">
    <property type="entry name" value="PheT/TilS domain"/>
    <property type="match status" value="1"/>
</dbReference>
<evidence type="ECO:0000259" key="9">
    <source>
        <dbReference type="SMART" id="SM00977"/>
    </source>
</evidence>
<dbReference type="SUPFAM" id="SSF82829">
    <property type="entry name" value="MesJ substrate recognition domain-like"/>
    <property type="match status" value="1"/>
</dbReference>
<keyword evidence="4 8" id="KW-0819">tRNA processing</keyword>
<dbReference type="InterPro" id="IPR014729">
    <property type="entry name" value="Rossmann-like_a/b/a_fold"/>
</dbReference>
<keyword evidence="11" id="KW-1185">Reference proteome</keyword>